<dbReference type="OrthoDB" id="7352421at2"/>
<sequence length="211" mass="23272">MKIAVIGASGKTGQLLVKEAISRGHDVTAIVRKPNQQLDPKAAVLIKDLFELTYTDLKAYDVIIDAFGTWALESLPLHQTSLKHLTDILSGKANRLLVVGGAGSLYVNPQHSIRLVDTPDFPDEFKPLATNMAKALDQLRKCEDVQWTYLSPAIEFNANGERTGHYIMGGEEVLFNNKGKSQISYADYAIAMIDEAETAKHIKQRFTVASE</sequence>
<dbReference type="GO" id="GO:0016646">
    <property type="term" value="F:oxidoreductase activity, acting on the CH-NH group of donors, NAD or NADP as acceptor"/>
    <property type="evidence" value="ECO:0007669"/>
    <property type="project" value="TreeGrafter"/>
</dbReference>
<dbReference type="InterPro" id="IPR051606">
    <property type="entry name" value="Polyketide_Oxido-like"/>
</dbReference>
<protein>
    <recommendedName>
        <fullName evidence="1">NAD(P)-binding domain-containing protein</fullName>
    </recommendedName>
</protein>
<dbReference type="STRING" id="1798183.GA0061080_100547"/>
<dbReference type="PANTHER" id="PTHR43355">
    <property type="entry name" value="FLAVIN REDUCTASE (NADPH)"/>
    <property type="match status" value="1"/>
</dbReference>
<dbReference type="Gene3D" id="3.40.50.720">
    <property type="entry name" value="NAD(P)-binding Rossmann-like Domain"/>
    <property type="match status" value="1"/>
</dbReference>
<gene>
    <name evidence="2" type="ORF">GA0061080_100547</name>
</gene>
<dbReference type="RefSeq" id="WP_091120352.1">
    <property type="nucleotide sequence ID" value="NZ_FMBA01000005.1"/>
</dbReference>
<evidence type="ECO:0000313" key="2">
    <source>
        <dbReference type="EMBL" id="SCB82941.1"/>
    </source>
</evidence>
<keyword evidence="3" id="KW-1185">Reference proteome</keyword>
<feature type="domain" description="NAD(P)-binding" evidence="1">
    <location>
        <begin position="7"/>
        <end position="194"/>
    </location>
</feature>
<dbReference type="Pfam" id="PF13460">
    <property type="entry name" value="NAD_binding_10"/>
    <property type="match status" value="1"/>
</dbReference>
<dbReference type="CDD" id="cd05244">
    <property type="entry name" value="BVR-B_like_SDR_a"/>
    <property type="match status" value="1"/>
</dbReference>
<dbReference type="SUPFAM" id="SSF51735">
    <property type="entry name" value="NAD(P)-binding Rossmann-fold domains"/>
    <property type="match status" value="1"/>
</dbReference>
<dbReference type="InterPro" id="IPR036291">
    <property type="entry name" value="NAD(P)-bd_dom_sf"/>
</dbReference>
<reference evidence="3" key="1">
    <citation type="submission" date="2016-08" db="EMBL/GenBank/DDBJ databases">
        <authorList>
            <person name="Varghese N."/>
            <person name="Submissions Spin"/>
        </authorList>
    </citation>
    <scope>NUCLEOTIDE SEQUENCE [LARGE SCALE GENOMIC DNA]</scope>
    <source>
        <strain evidence="3">R-53144</strain>
    </source>
</reference>
<dbReference type="Proteomes" id="UP000199698">
    <property type="component" value="Unassembled WGS sequence"/>
</dbReference>
<evidence type="ECO:0000313" key="3">
    <source>
        <dbReference type="Proteomes" id="UP000199698"/>
    </source>
</evidence>
<evidence type="ECO:0000259" key="1">
    <source>
        <dbReference type="Pfam" id="PF13460"/>
    </source>
</evidence>
<organism evidence="2 3">
    <name type="scientific">Gilliamella intestini</name>
    <dbReference type="NCBI Taxonomy" id="1798183"/>
    <lineage>
        <taxon>Bacteria</taxon>
        <taxon>Pseudomonadati</taxon>
        <taxon>Pseudomonadota</taxon>
        <taxon>Gammaproteobacteria</taxon>
        <taxon>Orbales</taxon>
        <taxon>Orbaceae</taxon>
        <taxon>Gilliamella</taxon>
    </lineage>
</organism>
<dbReference type="EMBL" id="FMBA01000005">
    <property type="protein sequence ID" value="SCB82941.1"/>
    <property type="molecule type" value="Genomic_DNA"/>
</dbReference>
<name>A0A1C3ZKR0_9GAMM</name>
<dbReference type="PANTHER" id="PTHR43355:SF2">
    <property type="entry name" value="FLAVIN REDUCTASE (NADPH)"/>
    <property type="match status" value="1"/>
</dbReference>
<accession>A0A1C3ZKR0</accession>
<dbReference type="InterPro" id="IPR016040">
    <property type="entry name" value="NAD(P)-bd_dom"/>
</dbReference>
<dbReference type="AlphaFoldDB" id="A0A1C3ZKR0"/>
<proteinExistence type="predicted"/>